<dbReference type="CDD" id="cd00082">
    <property type="entry name" value="HisKA"/>
    <property type="match status" value="1"/>
</dbReference>
<dbReference type="OrthoDB" id="60033at2759"/>
<dbReference type="PANTHER" id="PTHR43719:SF75">
    <property type="entry name" value="HISTIDINE KINASE CKI1"/>
    <property type="match status" value="1"/>
</dbReference>
<dbReference type="EC" id="2.7.13.3" evidence="2"/>
<evidence type="ECO:0000259" key="7">
    <source>
        <dbReference type="PROSITE" id="PS50109"/>
    </source>
</evidence>
<feature type="domain" description="Histidine kinase" evidence="7">
    <location>
        <begin position="391"/>
        <end position="658"/>
    </location>
</feature>
<dbReference type="InterPro" id="IPR001789">
    <property type="entry name" value="Sig_transdc_resp-reg_receiver"/>
</dbReference>
<proteinExistence type="predicted"/>
<evidence type="ECO:0000313" key="10">
    <source>
        <dbReference type="Proteomes" id="UP001153076"/>
    </source>
</evidence>
<evidence type="ECO:0000313" key="9">
    <source>
        <dbReference type="EMBL" id="KAJ8440842.1"/>
    </source>
</evidence>
<organism evidence="9 10">
    <name type="scientific">Carnegiea gigantea</name>
    <dbReference type="NCBI Taxonomy" id="171969"/>
    <lineage>
        <taxon>Eukaryota</taxon>
        <taxon>Viridiplantae</taxon>
        <taxon>Streptophyta</taxon>
        <taxon>Embryophyta</taxon>
        <taxon>Tracheophyta</taxon>
        <taxon>Spermatophyta</taxon>
        <taxon>Magnoliopsida</taxon>
        <taxon>eudicotyledons</taxon>
        <taxon>Gunneridae</taxon>
        <taxon>Pentapetalae</taxon>
        <taxon>Caryophyllales</taxon>
        <taxon>Cactineae</taxon>
        <taxon>Cactaceae</taxon>
        <taxon>Cactoideae</taxon>
        <taxon>Echinocereeae</taxon>
        <taxon>Carnegiea</taxon>
    </lineage>
</organism>
<feature type="domain" description="Response regulatory" evidence="8">
    <location>
        <begin position="1081"/>
        <end position="1211"/>
    </location>
</feature>
<dbReference type="InterPro" id="IPR036097">
    <property type="entry name" value="HisK_dim/P_sf"/>
</dbReference>
<gene>
    <name evidence="9" type="ORF">Cgig2_000730</name>
</gene>
<feature type="transmembrane region" description="Helical" evidence="6">
    <location>
        <begin position="331"/>
        <end position="355"/>
    </location>
</feature>
<evidence type="ECO:0000256" key="6">
    <source>
        <dbReference type="SAM" id="Phobius"/>
    </source>
</evidence>
<name>A0A9Q1KCP5_9CARY</name>
<dbReference type="Pfam" id="PF02518">
    <property type="entry name" value="HATPase_c"/>
    <property type="match status" value="1"/>
</dbReference>
<keyword evidence="3 4" id="KW-0597">Phosphoprotein</keyword>
<dbReference type="SUPFAM" id="SSF52172">
    <property type="entry name" value="CheY-like"/>
    <property type="match status" value="2"/>
</dbReference>
<keyword evidence="6" id="KW-1133">Transmembrane helix</keyword>
<dbReference type="SUPFAM" id="SSF47384">
    <property type="entry name" value="Homodimeric domain of signal transducing histidine kinase"/>
    <property type="match status" value="1"/>
</dbReference>
<dbReference type="InterPro" id="IPR003594">
    <property type="entry name" value="HATPase_dom"/>
</dbReference>
<dbReference type="SMART" id="SM00448">
    <property type="entry name" value="REC"/>
    <property type="match status" value="2"/>
</dbReference>
<keyword evidence="6" id="KW-0472">Membrane</keyword>
<accession>A0A9Q1KCP5</accession>
<reference evidence="9" key="1">
    <citation type="submission" date="2022-04" db="EMBL/GenBank/DDBJ databases">
        <title>Carnegiea gigantea Genome sequencing and assembly v2.</title>
        <authorList>
            <person name="Copetti D."/>
            <person name="Sanderson M.J."/>
            <person name="Burquez A."/>
            <person name="Wojciechowski M.F."/>
        </authorList>
    </citation>
    <scope>NUCLEOTIDE SEQUENCE</scope>
    <source>
        <strain evidence="9">SGP5-SGP5p</strain>
        <tissue evidence="9">Aerial part</tissue>
    </source>
</reference>
<dbReference type="Gene3D" id="3.40.50.2300">
    <property type="match status" value="2"/>
</dbReference>
<dbReference type="SUPFAM" id="SSF55874">
    <property type="entry name" value="ATPase domain of HSP90 chaperone/DNA topoisomerase II/histidine kinase"/>
    <property type="match status" value="1"/>
</dbReference>
<comment type="caution">
    <text evidence="9">The sequence shown here is derived from an EMBL/GenBank/DDBJ whole genome shotgun (WGS) entry which is preliminary data.</text>
</comment>
<dbReference type="CDD" id="cd17546">
    <property type="entry name" value="REC_hyHK_CKI1_RcsC-like"/>
    <property type="match status" value="2"/>
</dbReference>
<evidence type="ECO:0000256" key="4">
    <source>
        <dbReference type="PROSITE-ProRule" id="PRU00169"/>
    </source>
</evidence>
<dbReference type="SMART" id="SM00388">
    <property type="entry name" value="HisKA"/>
    <property type="match status" value="1"/>
</dbReference>
<evidence type="ECO:0000256" key="5">
    <source>
        <dbReference type="SAM" id="MobiDB-lite"/>
    </source>
</evidence>
<evidence type="ECO:0000259" key="8">
    <source>
        <dbReference type="PROSITE" id="PS50110"/>
    </source>
</evidence>
<dbReference type="PRINTS" id="PR00344">
    <property type="entry name" value="BCTRLSENSOR"/>
</dbReference>
<dbReference type="InterPro" id="IPR005467">
    <property type="entry name" value="His_kinase_dom"/>
</dbReference>
<keyword evidence="6" id="KW-0812">Transmembrane</keyword>
<protein>
    <recommendedName>
        <fullName evidence="2">histidine kinase</fullName>
        <ecNumber evidence="2">2.7.13.3</ecNumber>
    </recommendedName>
</protein>
<evidence type="ECO:0000256" key="2">
    <source>
        <dbReference type="ARBA" id="ARBA00012438"/>
    </source>
</evidence>
<dbReference type="EMBL" id="JAKOGI010000183">
    <property type="protein sequence ID" value="KAJ8440842.1"/>
    <property type="molecule type" value="Genomic_DNA"/>
</dbReference>
<dbReference type="Pfam" id="PF00072">
    <property type="entry name" value="Response_reg"/>
    <property type="match status" value="2"/>
</dbReference>
<dbReference type="PROSITE" id="PS50109">
    <property type="entry name" value="HIS_KIN"/>
    <property type="match status" value="1"/>
</dbReference>
<comment type="catalytic activity">
    <reaction evidence="1">
        <text>ATP + protein L-histidine = ADP + protein N-phospho-L-histidine.</text>
        <dbReference type="EC" id="2.7.13.3"/>
    </reaction>
</comment>
<feature type="region of interest" description="Disordered" evidence="5">
    <location>
        <begin position="662"/>
        <end position="684"/>
    </location>
</feature>
<dbReference type="InterPro" id="IPR011006">
    <property type="entry name" value="CheY-like_superfamily"/>
</dbReference>
<dbReference type="SMART" id="SM00387">
    <property type="entry name" value="HATPase_c"/>
    <property type="match status" value="1"/>
</dbReference>
<dbReference type="InterPro" id="IPR004358">
    <property type="entry name" value="Sig_transdc_His_kin-like_C"/>
</dbReference>
<dbReference type="Gene3D" id="3.30.565.10">
    <property type="entry name" value="Histidine kinase-like ATPase, C-terminal domain"/>
    <property type="match status" value="1"/>
</dbReference>
<sequence length="1219" mass="134889">MQTIAVLLLPSVVIPYWYNMMKRMGQIVEIEAKRDHEEIVSKVEDASKLIFPANSSANNLATFLGSIFQDKQPSFSDIRTKVAWTLFEAQLMLPYSTQASYIGLDGHLFSYFIDGGKRYAMYSNSTFPSNSNTTDAYTWYTQSVNPNTGQLYGEAKTIKPLVVVEEPWFKRAMHSPNGYASLGFQWGANKKGEPDLFLDTARLGQTGVISLGFSVKEIIGLFSGMDLRDGSLYMATLRDHGKVLLEEIKEAKIKINGDKAFILGDNNDIFGEIPCKSNNDATKSKGITLDVGGKSLVFSCSQIDIARIPSAYVLAFRSQGLLSEVHQHTKAALVLLILMMVAMVISIFAFVALVVRAARREVQLCAAYMRQMEKTAQAERKTMKQSLAFASASHDIRGYIACIKSLIGLSFNHVHPSSPLASNLNNMTTCAQDLLGLVNSILDFSKIEAGKMQLEETEFDLSQLLENMADLHYLVAMKNGVEVILDPCDGSIMKFSHVKGDALKLKQILGNLLSNAVKFTSQGHISIRAWAKKPSLENSIIASNKNSLLNWLLSKFSYKNKRAYSELEGISTIKQDPNCLEFEFEVEDTGPGIPKEKRESIFENFVQVKENSAGQVGTGLGLGIVQSYVRLMGGDIEVVDKANGERGTCFKFNIFLIVQDHKSPPNTPRQEGTLELQESTPTSCARGPKLGGSVVVLLIKNEARQEMVKRYMESLGLKPIVLRQVNQLSRALKKMVKSNKVNAVDQCHDSSSERSSLPLSAMDGLDEILPVYKKGKQARCITLIVDANAGDFHELRRSVAEFRKEHCRACIKVVWLERPDTCGAHFPGLQDGSLPPTDCIISDPLHGSRLSRVIRLLPEFGGVIQRVPSIGRTSNAVLPYNLESETEEMSNSTGEIQEFVKKDHLSSFGKPLLGKELLIVGSDKIIRAVTKGFLTSFGASVDVCKSGEEAVELVHGALHDRISGGSTSRLPYDHILMEIEIEAMSGYEAAKLIRKEEDKYGMHIPIVGLNYDPSNGEGQRILEAGFDSYLDIPFTGNALLQALRNAEKNASIAHESIGAEAREVRDNVEVLSSKNCLDGKRFLIVEDLQMLRNVAASFLTHAGAYVEDCENGEAAFELICKALKNMTVEDPSKFSYDCVLMDCQMPIMDGFEATRKIREEEKKYGIHIPIIALTADEGGEEVKKIVESGMDFHLTKPLQIEELVQAMRIIHDKLDHVAY</sequence>
<dbReference type="GO" id="GO:0000155">
    <property type="term" value="F:phosphorelay sensor kinase activity"/>
    <property type="evidence" value="ECO:0007669"/>
    <property type="project" value="InterPro"/>
</dbReference>
<feature type="domain" description="Response regulatory" evidence="8">
    <location>
        <begin position="916"/>
        <end position="1047"/>
    </location>
</feature>
<evidence type="ECO:0000256" key="1">
    <source>
        <dbReference type="ARBA" id="ARBA00000085"/>
    </source>
</evidence>
<dbReference type="Proteomes" id="UP001153076">
    <property type="component" value="Unassembled WGS sequence"/>
</dbReference>
<dbReference type="InterPro" id="IPR003661">
    <property type="entry name" value="HisK_dim/P_dom"/>
</dbReference>
<dbReference type="PROSITE" id="PS50110">
    <property type="entry name" value="RESPONSE_REGULATORY"/>
    <property type="match status" value="2"/>
</dbReference>
<comment type="caution">
    <text evidence="4">Lacks conserved residue(s) required for the propagation of feature annotation.</text>
</comment>
<keyword evidence="10" id="KW-1185">Reference proteome</keyword>
<dbReference type="AlphaFoldDB" id="A0A9Q1KCP5"/>
<evidence type="ECO:0000256" key="3">
    <source>
        <dbReference type="ARBA" id="ARBA00022553"/>
    </source>
</evidence>
<dbReference type="PANTHER" id="PTHR43719">
    <property type="entry name" value="TWO-COMPONENT HISTIDINE KINASE"/>
    <property type="match status" value="1"/>
</dbReference>
<dbReference type="Gene3D" id="1.10.287.130">
    <property type="match status" value="1"/>
</dbReference>
<feature type="modified residue" description="4-aspartylphosphate" evidence="4">
    <location>
        <position position="1142"/>
    </location>
</feature>
<dbReference type="InterPro" id="IPR050956">
    <property type="entry name" value="2C_system_His_kinase"/>
</dbReference>
<dbReference type="InterPro" id="IPR036890">
    <property type="entry name" value="HATPase_C_sf"/>
</dbReference>